<evidence type="ECO:0000313" key="10">
    <source>
        <dbReference type="Proteomes" id="UP000494165"/>
    </source>
</evidence>
<evidence type="ECO:0000256" key="1">
    <source>
        <dbReference type="ARBA" id="ARBA00004167"/>
    </source>
</evidence>
<sequence length="510" mass="59423">MLLLRVRRVRWRKKIFKILLLTVVSLLSYIILILLIKSIFQGPPSLNLDYDNNSVNIFDNILESHPNFPIDHSKGGSAKYSATCARYATPFDIKHNNVYWQVQRLSQETYYLYGAYYDSRPKVGPAVRILGVREKAGLNYSTEIYCQLWFSYGQNPIIVKVDYIQYLFRDEWGSHDEEQKPYLLSCMVPPDYQGSVPDSVSLVESPCENATNNLRVINNRAKGEKEDFFVCVKCLNFKDTPEIAVRLVEWIELLKILGANKIVFYALQINPDISKVLKHYKETWNIEVVQTSLPGTLPNVPDFMYAYLSQRVEQQCFQELIDYNDCFYQNFNLYNYAVLIDIDEVIVPGGSLRTWKEMLKKVPIPKGQKPSDVQTFSARNVFFMDDKERFPDWNDDIPRYMHMLQHVHRMAYYSHISIRAKSFHSTRYALALHNHFGRTCITPEGKRWDWCEGSVIPVELGYLHHYCVKRSKEECTFGRGPNSTVDNNIWKYKDELTSATKHVLTSVGIL</sequence>
<protein>
    <recommendedName>
        <fullName evidence="8">Glycosyltransferase family 92 protein</fullName>
        <ecNumber evidence="8">2.4.1.-</ecNumber>
    </recommendedName>
</protein>
<dbReference type="PANTHER" id="PTHR21461:SF83">
    <property type="entry name" value="GLYCOSYLTRANSFERASE FAMILY 92 PROTEIN"/>
    <property type="match status" value="1"/>
</dbReference>
<evidence type="ECO:0000256" key="4">
    <source>
        <dbReference type="ARBA" id="ARBA00022679"/>
    </source>
</evidence>
<evidence type="ECO:0000256" key="5">
    <source>
        <dbReference type="ARBA" id="ARBA00022692"/>
    </source>
</evidence>
<gene>
    <name evidence="9" type="ORF">CLODIP_2_CD15852</name>
</gene>
<keyword evidence="7 8" id="KW-0472">Membrane</keyword>
<comment type="similarity">
    <text evidence="2 8">Belongs to the glycosyltransferase 92 family.</text>
</comment>
<organism evidence="9 10">
    <name type="scientific">Cloeon dipterum</name>
    <dbReference type="NCBI Taxonomy" id="197152"/>
    <lineage>
        <taxon>Eukaryota</taxon>
        <taxon>Metazoa</taxon>
        <taxon>Ecdysozoa</taxon>
        <taxon>Arthropoda</taxon>
        <taxon>Hexapoda</taxon>
        <taxon>Insecta</taxon>
        <taxon>Pterygota</taxon>
        <taxon>Palaeoptera</taxon>
        <taxon>Ephemeroptera</taxon>
        <taxon>Pisciforma</taxon>
        <taxon>Baetidae</taxon>
        <taxon>Cloeon</taxon>
    </lineage>
</organism>
<dbReference type="AlphaFoldDB" id="A0A8S1C020"/>
<evidence type="ECO:0000256" key="8">
    <source>
        <dbReference type="RuleBase" id="RU366017"/>
    </source>
</evidence>
<keyword evidence="10" id="KW-1185">Reference proteome</keyword>
<feature type="transmembrane region" description="Helical" evidence="8">
    <location>
        <begin position="15"/>
        <end position="36"/>
    </location>
</feature>
<accession>A0A8S1C020</accession>
<comment type="caution">
    <text evidence="9">The sequence shown here is derived from an EMBL/GenBank/DDBJ whole genome shotgun (WGS) entry which is preliminary data.</text>
</comment>
<name>A0A8S1C020_9INSE</name>
<dbReference type="GO" id="GO:0016757">
    <property type="term" value="F:glycosyltransferase activity"/>
    <property type="evidence" value="ECO:0007669"/>
    <property type="project" value="UniProtKB-UniRule"/>
</dbReference>
<evidence type="ECO:0000256" key="7">
    <source>
        <dbReference type="ARBA" id="ARBA00023136"/>
    </source>
</evidence>
<dbReference type="Proteomes" id="UP000494165">
    <property type="component" value="Unassembled WGS sequence"/>
</dbReference>
<dbReference type="EC" id="2.4.1.-" evidence="8"/>
<dbReference type="OrthoDB" id="2526284at2759"/>
<reference evidence="9 10" key="1">
    <citation type="submission" date="2020-04" db="EMBL/GenBank/DDBJ databases">
        <authorList>
            <person name="Alioto T."/>
            <person name="Alioto T."/>
            <person name="Gomez Garrido J."/>
        </authorList>
    </citation>
    <scope>NUCLEOTIDE SEQUENCE [LARGE SCALE GENOMIC DNA]</scope>
</reference>
<proteinExistence type="inferred from homology"/>
<keyword evidence="4 8" id="KW-0808">Transferase</keyword>
<evidence type="ECO:0000256" key="3">
    <source>
        <dbReference type="ARBA" id="ARBA00022676"/>
    </source>
</evidence>
<evidence type="ECO:0000256" key="6">
    <source>
        <dbReference type="ARBA" id="ARBA00022989"/>
    </source>
</evidence>
<dbReference type="Pfam" id="PF01697">
    <property type="entry name" value="Glyco_transf_92"/>
    <property type="match status" value="1"/>
</dbReference>
<comment type="subcellular location">
    <subcellularLocation>
        <location evidence="1">Membrane</location>
        <topology evidence="1">Single-pass membrane protein</topology>
    </subcellularLocation>
</comment>
<dbReference type="GO" id="GO:0005737">
    <property type="term" value="C:cytoplasm"/>
    <property type="evidence" value="ECO:0007669"/>
    <property type="project" value="TreeGrafter"/>
</dbReference>
<dbReference type="PANTHER" id="PTHR21461">
    <property type="entry name" value="GLYCOSYLTRANSFERASE FAMILY 92 PROTEIN"/>
    <property type="match status" value="1"/>
</dbReference>
<evidence type="ECO:0000256" key="2">
    <source>
        <dbReference type="ARBA" id="ARBA00007647"/>
    </source>
</evidence>
<keyword evidence="6 8" id="KW-1133">Transmembrane helix</keyword>
<dbReference type="EMBL" id="CADEPI010000006">
    <property type="protein sequence ID" value="CAB3361409.1"/>
    <property type="molecule type" value="Genomic_DNA"/>
</dbReference>
<keyword evidence="5 8" id="KW-0812">Transmembrane</keyword>
<dbReference type="InterPro" id="IPR008166">
    <property type="entry name" value="Glyco_transf_92"/>
</dbReference>
<evidence type="ECO:0000313" key="9">
    <source>
        <dbReference type="EMBL" id="CAB3361409.1"/>
    </source>
</evidence>
<dbReference type="GO" id="GO:0016020">
    <property type="term" value="C:membrane"/>
    <property type="evidence" value="ECO:0007669"/>
    <property type="project" value="UniProtKB-SubCell"/>
</dbReference>
<keyword evidence="3 8" id="KW-0328">Glycosyltransferase</keyword>